<evidence type="ECO:0000313" key="1">
    <source>
        <dbReference type="EMBL" id="KAH3727504.1"/>
    </source>
</evidence>
<name>A0A9D4CLC5_DREPO</name>
<evidence type="ECO:0000313" key="2">
    <source>
        <dbReference type="Proteomes" id="UP000828390"/>
    </source>
</evidence>
<comment type="caution">
    <text evidence="1">The sequence shown here is derived from an EMBL/GenBank/DDBJ whole genome shotgun (WGS) entry which is preliminary data.</text>
</comment>
<dbReference type="AlphaFoldDB" id="A0A9D4CLC5"/>
<keyword evidence="2" id="KW-1185">Reference proteome</keyword>
<dbReference type="Proteomes" id="UP000828390">
    <property type="component" value="Unassembled WGS sequence"/>
</dbReference>
<gene>
    <name evidence="1" type="ORF">DPMN_053443</name>
</gene>
<sequence length="216" mass="24481">MRRTACHIYGHGKKGIIGSTLKPETVKVWSLSLHICSRLEADLTEMSSANLVDTNEKHKEEKQGRINADAKDKASIRRKLTECIDPLDASKHPHSLVSNVTVTMAPSSVYVDKSIDFGKAQMIEFQNSWPENFNRSISKKVETHVVSRKNIRVAYTKVYDINLIYSRMIGLQASSWETDIKHTLNHEWAQVPTAMFTDTGELRKGKTKSVLKNQLK</sequence>
<protein>
    <submittedName>
        <fullName evidence="1">Uncharacterized protein</fullName>
    </submittedName>
</protein>
<reference evidence="1" key="2">
    <citation type="submission" date="2020-11" db="EMBL/GenBank/DDBJ databases">
        <authorList>
            <person name="McCartney M.A."/>
            <person name="Auch B."/>
            <person name="Kono T."/>
            <person name="Mallez S."/>
            <person name="Becker A."/>
            <person name="Gohl D.M."/>
            <person name="Silverstein K.A.T."/>
            <person name="Koren S."/>
            <person name="Bechman K.B."/>
            <person name="Herman A."/>
            <person name="Abrahante J.E."/>
            <person name="Garbe J."/>
        </authorList>
    </citation>
    <scope>NUCLEOTIDE SEQUENCE</scope>
    <source>
        <strain evidence="1">Duluth1</strain>
        <tissue evidence="1">Whole animal</tissue>
    </source>
</reference>
<proteinExistence type="predicted"/>
<reference evidence="1" key="1">
    <citation type="journal article" date="2019" name="bioRxiv">
        <title>The Genome of the Zebra Mussel, Dreissena polymorpha: A Resource for Invasive Species Research.</title>
        <authorList>
            <person name="McCartney M.A."/>
            <person name="Auch B."/>
            <person name="Kono T."/>
            <person name="Mallez S."/>
            <person name="Zhang Y."/>
            <person name="Obille A."/>
            <person name="Becker A."/>
            <person name="Abrahante J.E."/>
            <person name="Garbe J."/>
            <person name="Badalamenti J.P."/>
            <person name="Herman A."/>
            <person name="Mangelson H."/>
            <person name="Liachko I."/>
            <person name="Sullivan S."/>
            <person name="Sone E.D."/>
            <person name="Koren S."/>
            <person name="Silverstein K.A.T."/>
            <person name="Beckman K.B."/>
            <person name="Gohl D.M."/>
        </authorList>
    </citation>
    <scope>NUCLEOTIDE SEQUENCE</scope>
    <source>
        <strain evidence="1">Duluth1</strain>
        <tissue evidence="1">Whole animal</tissue>
    </source>
</reference>
<dbReference type="EMBL" id="JAIWYP010000012">
    <property type="protein sequence ID" value="KAH3727504.1"/>
    <property type="molecule type" value="Genomic_DNA"/>
</dbReference>
<organism evidence="1 2">
    <name type="scientific">Dreissena polymorpha</name>
    <name type="common">Zebra mussel</name>
    <name type="synonym">Mytilus polymorpha</name>
    <dbReference type="NCBI Taxonomy" id="45954"/>
    <lineage>
        <taxon>Eukaryota</taxon>
        <taxon>Metazoa</taxon>
        <taxon>Spiralia</taxon>
        <taxon>Lophotrochozoa</taxon>
        <taxon>Mollusca</taxon>
        <taxon>Bivalvia</taxon>
        <taxon>Autobranchia</taxon>
        <taxon>Heteroconchia</taxon>
        <taxon>Euheterodonta</taxon>
        <taxon>Imparidentia</taxon>
        <taxon>Neoheterodontei</taxon>
        <taxon>Myida</taxon>
        <taxon>Dreissenoidea</taxon>
        <taxon>Dreissenidae</taxon>
        <taxon>Dreissena</taxon>
    </lineage>
</organism>
<accession>A0A9D4CLC5</accession>